<dbReference type="EMBL" id="SCWF01000015">
    <property type="protein sequence ID" value="TDM12672.1"/>
    <property type="molecule type" value="Genomic_DNA"/>
</dbReference>
<protein>
    <submittedName>
        <fullName evidence="1">Uncharacterized protein</fullName>
    </submittedName>
</protein>
<accession>A0A4R6BWT0</accession>
<organism evidence="1 2">
    <name type="scientific">Macrococcus bovicus</name>
    <dbReference type="NCBI Taxonomy" id="69968"/>
    <lineage>
        <taxon>Bacteria</taxon>
        <taxon>Bacillati</taxon>
        <taxon>Bacillota</taxon>
        <taxon>Bacilli</taxon>
        <taxon>Bacillales</taxon>
        <taxon>Staphylococcaceae</taxon>
        <taxon>Macrococcus</taxon>
    </lineage>
</organism>
<proteinExistence type="predicted"/>
<comment type="caution">
    <text evidence="1">The sequence shown here is derived from an EMBL/GenBank/DDBJ whole genome shotgun (WGS) entry which is preliminary data.</text>
</comment>
<name>A0A4R6BWT0_9STAP</name>
<dbReference type="RefSeq" id="WP_208001531.1">
    <property type="nucleotide sequence ID" value="NZ_SCWF01000015.1"/>
</dbReference>
<evidence type="ECO:0000313" key="1">
    <source>
        <dbReference type="EMBL" id="TDM12672.1"/>
    </source>
</evidence>
<keyword evidence="2" id="KW-1185">Reference proteome</keyword>
<dbReference type="Proteomes" id="UP000294843">
    <property type="component" value="Unassembled WGS sequence"/>
</dbReference>
<sequence>MMVLVINSVYTGTDGNNYKVGGYDSYFGIVDIVSEATGEERMIHDEVFIKYYQPVERGEE</sequence>
<reference evidence="1 2" key="1">
    <citation type="submission" date="2019-01" db="EMBL/GenBank/DDBJ databases">
        <title>Draft genome sequences of the type strains of six Macrococcus species.</title>
        <authorList>
            <person name="Mazhar S."/>
            <person name="Altermann E."/>
            <person name="Hill C."/>
            <person name="Mcauliffe O."/>
        </authorList>
    </citation>
    <scope>NUCLEOTIDE SEQUENCE [LARGE SCALE GENOMIC DNA]</scope>
    <source>
        <strain evidence="1 2">ATCC 51825</strain>
    </source>
</reference>
<gene>
    <name evidence="1" type="ORF">ERX55_10475</name>
</gene>
<evidence type="ECO:0000313" key="2">
    <source>
        <dbReference type="Proteomes" id="UP000294843"/>
    </source>
</evidence>
<dbReference type="AlphaFoldDB" id="A0A4R6BWT0"/>